<gene>
    <name evidence="2" type="ORF">Fmac_027304</name>
</gene>
<evidence type="ECO:0000313" key="3">
    <source>
        <dbReference type="Proteomes" id="UP001603857"/>
    </source>
</evidence>
<organism evidence="2 3">
    <name type="scientific">Flemingia macrophylla</name>
    <dbReference type="NCBI Taxonomy" id="520843"/>
    <lineage>
        <taxon>Eukaryota</taxon>
        <taxon>Viridiplantae</taxon>
        <taxon>Streptophyta</taxon>
        <taxon>Embryophyta</taxon>
        <taxon>Tracheophyta</taxon>
        <taxon>Spermatophyta</taxon>
        <taxon>Magnoliopsida</taxon>
        <taxon>eudicotyledons</taxon>
        <taxon>Gunneridae</taxon>
        <taxon>Pentapetalae</taxon>
        <taxon>rosids</taxon>
        <taxon>fabids</taxon>
        <taxon>Fabales</taxon>
        <taxon>Fabaceae</taxon>
        <taxon>Papilionoideae</taxon>
        <taxon>50 kb inversion clade</taxon>
        <taxon>NPAAA clade</taxon>
        <taxon>indigoferoid/millettioid clade</taxon>
        <taxon>Phaseoleae</taxon>
        <taxon>Flemingia</taxon>
    </lineage>
</organism>
<name>A0ABD1LIZ9_9FABA</name>
<evidence type="ECO:0000313" key="2">
    <source>
        <dbReference type="EMBL" id="KAL2322925.1"/>
    </source>
</evidence>
<feature type="region of interest" description="Disordered" evidence="1">
    <location>
        <begin position="1"/>
        <end position="38"/>
    </location>
</feature>
<reference evidence="2 3" key="1">
    <citation type="submission" date="2024-08" db="EMBL/GenBank/DDBJ databases">
        <title>Insights into the chromosomal genome structure of Flemingia macrophylla.</title>
        <authorList>
            <person name="Ding Y."/>
            <person name="Zhao Y."/>
            <person name="Bi W."/>
            <person name="Wu M."/>
            <person name="Zhao G."/>
            <person name="Gong Y."/>
            <person name="Li W."/>
            <person name="Zhang P."/>
        </authorList>
    </citation>
    <scope>NUCLEOTIDE SEQUENCE [LARGE SCALE GENOMIC DNA]</scope>
    <source>
        <strain evidence="2">DYQJB</strain>
        <tissue evidence="2">Leaf</tissue>
    </source>
</reference>
<dbReference type="EMBL" id="JBGMDY010000009">
    <property type="protein sequence ID" value="KAL2322925.1"/>
    <property type="molecule type" value="Genomic_DNA"/>
</dbReference>
<keyword evidence="3" id="KW-1185">Reference proteome</keyword>
<sequence length="115" mass="12975">MFQQNADAAAAMSRKKGVEIQLRANGTETNEKKELSDKLSLNKEKRGKVRDMYGGLFDKPRRKVEKVTLAMIERRGCPSENAVVYHVQHVHSASYMHAEIRPTVQVNGPFTGHSH</sequence>
<comment type="caution">
    <text evidence="2">The sequence shown here is derived from an EMBL/GenBank/DDBJ whole genome shotgun (WGS) entry which is preliminary data.</text>
</comment>
<accession>A0ABD1LIZ9</accession>
<protein>
    <submittedName>
        <fullName evidence="2">Uncharacterized protein</fullName>
    </submittedName>
</protein>
<dbReference type="AlphaFoldDB" id="A0ABD1LIZ9"/>
<feature type="compositionally biased region" description="Basic and acidic residues" evidence="1">
    <location>
        <begin position="29"/>
        <end position="38"/>
    </location>
</feature>
<evidence type="ECO:0000256" key="1">
    <source>
        <dbReference type="SAM" id="MobiDB-lite"/>
    </source>
</evidence>
<proteinExistence type="predicted"/>
<dbReference type="Proteomes" id="UP001603857">
    <property type="component" value="Unassembled WGS sequence"/>
</dbReference>